<accession>A0A1M5YSM9</accession>
<gene>
    <name evidence="1" type="ORF">SAMN05443248_8712</name>
</gene>
<evidence type="ECO:0008006" key="3">
    <source>
        <dbReference type="Google" id="ProtNLM"/>
    </source>
</evidence>
<evidence type="ECO:0000313" key="2">
    <source>
        <dbReference type="Proteomes" id="UP000189796"/>
    </source>
</evidence>
<reference evidence="1 2" key="1">
    <citation type="submission" date="2016-11" db="EMBL/GenBank/DDBJ databases">
        <authorList>
            <person name="Jaros S."/>
            <person name="Januszkiewicz K."/>
            <person name="Wedrychowicz H."/>
        </authorList>
    </citation>
    <scope>NUCLEOTIDE SEQUENCE [LARGE SCALE GENOMIC DNA]</scope>
    <source>
        <strain evidence="1 2">GAS138</strain>
    </source>
</reference>
<dbReference type="Proteomes" id="UP000189796">
    <property type="component" value="Chromosome I"/>
</dbReference>
<organism evidence="1 2">
    <name type="scientific">Bradyrhizobium erythrophlei</name>
    <dbReference type="NCBI Taxonomy" id="1437360"/>
    <lineage>
        <taxon>Bacteria</taxon>
        <taxon>Pseudomonadati</taxon>
        <taxon>Pseudomonadota</taxon>
        <taxon>Alphaproteobacteria</taxon>
        <taxon>Hyphomicrobiales</taxon>
        <taxon>Nitrobacteraceae</taxon>
        <taxon>Bradyrhizobium</taxon>
    </lineage>
</organism>
<proteinExistence type="predicted"/>
<dbReference type="AlphaFoldDB" id="A0A1M5YSM9"/>
<dbReference type="OrthoDB" id="8239822at2"/>
<evidence type="ECO:0000313" key="1">
    <source>
        <dbReference type="EMBL" id="SHI14870.1"/>
    </source>
</evidence>
<dbReference type="RefSeq" id="WP_079606685.1">
    <property type="nucleotide sequence ID" value="NZ_LT670817.1"/>
</dbReference>
<name>A0A1M5YSM9_9BRAD</name>
<dbReference type="EMBL" id="LT670817">
    <property type="protein sequence ID" value="SHI14870.1"/>
    <property type="molecule type" value="Genomic_DNA"/>
</dbReference>
<protein>
    <recommendedName>
        <fullName evidence="3">MJ0042 family finger-like domain-containing protein</fullName>
    </recommendedName>
</protein>
<sequence>MKISDFACPSCASSYEVAESLSAEGSPGHAECTVCGAVLASWREPKLRAYRLVLSPELKYPRIPAPPSPVHFEPA</sequence>